<reference evidence="2 3" key="1">
    <citation type="submission" date="2015-04" db="EMBL/GenBank/DDBJ databases">
        <authorList>
            <person name="Syromyatnikov M.Y."/>
            <person name="Popov V.N."/>
        </authorList>
    </citation>
    <scope>NUCLEOTIDE SEQUENCE [LARGE SCALE GENOMIC DNA]</scope>
</reference>
<gene>
    <name evidence="2" type="ORF">CLUMA_CG021655</name>
</gene>
<keyword evidence="3" id="KW-1185">Reference proteome</keyword>
<accession>A0A1J1J9G1</accession>
<protein>
    <submittedName>
        <fullName evidence="2">CLUMA_CG021655, isoform A</fullName>
    </submittedName>
</protein>
<dbReference type="EMBL" id="CVRI01000075">
    <property type="protein sequence ID" value="CRL08516.1"/>
    <property type="molecule type" value="Genomic_DNA"/>
</dbReference>
<evidence type="ECO:0000313" key="2">
    <source>
        <dbReference type="EMBL" id="CRL08516.1"/>
    </source>
</evidence>
<name>A0A1J1J9G1_9DIPT</name>
<organism evidence="2 3">
    <name type="scientific">Clunio marinus</name>
    <dbReference type="NCBI Taxonomy" id="568069"/>
    <lineage>
        <taxon>Eukaryota</taxon>
        <taxon>Metazoa</taxon>
        <taxon>Ecdysozoa</taxon>
        <taxon>Arthropoda</taxon>
        <taxon>Hexapoda</taxon>
        <taxon>Insecta</taxon>
        <taxon>Pterygota</taxon>
        <taxon>Neoptera</taxon>
        <taxon>Endopterygota</taxon>
        <taxon>Diptera</taxon>
        <taxon>Nematocera</taxon>
        <taxon>Chironomoidea</taxon>
        <taxon>Chironomidae</taxon>
        <taxon>Clunio</taxon>
    </lineage>
</organism>
<proteinExistence type="predicted"/>
<sequence length="63" mass="7381">MLMMMAKTDLNVVVTSLNIPQKLRSRVVSDLAKQFMKAKPVVERELNEQKKEERKMPTTREFS</sequence>
<dbReference type="AlphaFoldDB" id="A0A1J1J9G1"/>
<feature type="region of interest" description="Disordered" evidence="1">
    <location>
        <begin position="43"/>
        <end position="63"/>
    </location>
</feature>
<evidence type="ECO:0000313" key="3">
    <source>
        <dbReference type="Proteomes" id="UP000183832"/>
    </source>
</evidence>
<dbReference type="Proteomes" id="UP000183832">
    <property type="component" value="Unassembled WGS sequence"/>
</dbReference>
<evidence type="ECO:0000256" key="1">
    <source>
        <dbReference type="SAM" id="MobiDB-lite"/>
    </source>
</evidence>